<sequence length="742" mass="84597">MNISEKQLIIKQEILLHRIANRVRQSLELKEILNAMVGEMRAYLDTDRVKIYQFNSDGSGVVIAESFAEKQLPSLKGLHFPADDIPLFARELFVQARQRTIVDLTTQEIGVSPLNQQEEYNENQDIRYRPIDPCHIEYLKAMGVKSSVVVPIVLESEQTGKYQPPSLHSSAHLWGLLVSHHSKPRKVTEEELQLIQAVVDQVCIAISHSILLNQVREQARQEANINNLTKVLYTSPTVKLQPALEEVVKTFNGSGGRLYLLASDNQPVEIYTCGNQPQSIDTEQSRVVEENQLWQKYLHSVVETLVDQTGYKPWSVEWMRNMYHIGRVDIENSLVNSKLWAIDDLYREPLFRTLAPFFGSSRIRSLLIIPLQYGEKILGCLTIFRTEVDTEINWAGYHNPDTRQLMPRQSFEVWRQIKTNQAQVWTANEIRYANAVGERFATAVVQYRLYQQVQALNTNLELQVQERTNNLKLAQTQLIQSEKMSSLGQLVAGIAHEINNPINFIYGNITHVDTYTQTLLHLFKNYQNKCPHLTQSLKEEIEQTDIEYIVDDLPKLCDSLKAGAERISNLVTSLRTFSRFDQAEIKKVDIHEGIESTLSLLQHRLEPSGTGAQIEIIRNYSILPLVECFAGQLNQVFMNLLLNAIDELQVCDQNPKKIVVITTSVVDNSIQISFTDNGRGIKPCHQHKIFDPFFTTKPVGSGIGLGLSISYQIIEQHRGKLSCISQPNQGSKFIIEIPIQLY</sequence>
<evidence type="ECO:0000256" key="6">
    <source>
        <dbReference type="ARBA" id="ARBA00023012"/>
    </source>
</evidence>
<keyword evidence="5" id="KW-0808">Transferase</keyword>
<dbReference type="CDD" id="cd00082">
    <property type="entry name" value="HisKA"/>
    <property type="match status" value="1"/>
</dbReference>
<keyword evidence="5" id="KW-0418">Kinase</keyword>
<dbReference type="Pfam" id="PF01590">
    <property type="entry name" value="GAF"/>
    <property type="match status" value="1"/>
</dbReference>
<comment type="caution">
    <text evidence="9">The sequence shown here is derived from an EMBL/GenBank/DDBJ whole genome shotgun (WGS) entry which is preliminary data.</text>
</comment>
<dbReference type="InterPro" id="IPR016132">
    <property type="entry name" value="Phyto_chromo_attachment"/>
</dbReference>
<dbReference type="RefSeq" id="WP_127085475.1">
    <property type="nucleotide sequence ID" value="NZ_RSCL01000023.1"/>
</dbReference>
<comment type="similarity">
    <text evidence="2">In the N-terminal section; belongs to the phytochrome family.</text>
</comment>
<evidence type="ECO:0000256" key="1">
    <source>
        <dbReference type="ARBA" id="ARBA00000085"/>
    </source>
</evidence>
<evidence type="ECO:0000256" key="5">
    <source>
        <dbReference type="ARBA" id="ARBA00022777"/>
    </source>
</evidence>
<dbReference type="GO" id="GO:0006355">
    <property type="term" value="P:regulation of DNA-templated transcription"/>
    <property type="evidence" value="ECO:0007669"/>
    <property type="project" value="InterPro"/>
</dbReference>
<dbReference type="EC" id="2.7.13.3" evidence="3"/>
<protein>
    <recommendedName>
        <fullName evidence="3">histidine kinase</fullName>
        <ecNumber evidence="3">2.7.13.3</ecNumber>
    </recommendedName>
</protein>
<evidence type="ECO:0000259" key="7">
    <source>
        <dbReference type="PROSITE" id="PS50046"/>
    </source>
</evidence>
<dbReference type="InterPro" id="IPR036890">
    <property type="entry name" value="HATPase_C_sf"/>
</dbReference>
<reference evidence="9" key="1">
    <citation type="submission" date="2018-12" db="EMBL/GenBank/DDBJ databases">
        <authorList>
            <person name="Will S."/>
            <person name="Neumann-Schaal M."/>
            <person name="Henke P."/>
        </authorList>
    </citation>
    <scope>NUCLEOTIDE SEQUENCE</scope>
    <source>
        <strain evidence="9">PCC 7102</strain>
    </source>
</reference>
<evidence type="ECO:0000313" key="9">
    <source>
        <dbReference type="EMBL" id="RUT00604.1"/>
    </source>
</evidence>
<proteinExistence type="inferred from homology"/>
<dbReference type="SMART" id="SM00065">
    <property type="entry name" value="GAF"/>
    <property type="match status" value="2"/>
</dbReference>
<dbReference type="GO" id="GO:0009584">
    <property type="term" value="P:detection of visible light"/>
    <property type="evidence" value="ECO:0007669"/>
    <property type="project" value="InterPro"/>
</dbReference>
<dbReference type="Pfam" id="PF02518">
    <property type="entry name" value="HATPase_c"/>
    <property type="match status" value="1"/>
</dbReference>
<dbReference type="AlphaFoldDB" id="A0A3S1AX25"/>
<evidence type="ECO:0000256" key="4">
    <source>
        <dbReference type="ARBA" id="ARBA00022553"/>
    </source>
</evidence>
<dbReference type="Pfam" id="PF00360">
    <property type="entry name" value="PHY"/>
    <property type="match status" value="1"/>
</dbReference>
<evidence type="ECO:0000259" key="8">
    <source>
        <dbReference type="PROSITE" id="PS50109"/>
    </source>
</evidence>
<dbReference type="SUPFAM" id="SSF55781">
    <property type="entry name" value="GAF domain-like"/>
    <property type="match status" value="2"/>
</dbReference>
<comment type="catalytic activity">
    <reaction evidence="1">
        <text>ATP + protein L-histidine = ADP + protein N-phospho-L-histidine.</text>
        <dbReference type="EC" id="2.7.13.3"/>
    </reaction>
</comment>
<keyword evidence="10" id="KW-1185">Reference proteome</keyword>
<dbReference type="InterPro" id="IPR003594">
    <property type="entry name" value="HATPase_dom"/>
</dbReference>
<dbReference type="PRINTS" id="PR00344">
    <property type="entry name" value="BCTRLSENSOR"/>
</dbReference>
<dbReference type="SUPFAM" id="SSF47384">
    <property type="entry name" value="Homodimeric domain of signal transducing histidine kinase"/>
    <property type="match status" value="1"/>
</dbReference>
<dbReference type="SUPFAM" id="SSF55874">
    <property type="entry name" value="ATPase domain of HSP90 chaperone/DNA topoisomerase II/histidine kinase"/>
    <property type="match status" value="1"/>
</dbReference>
<dbReference type="Gene3D" id="3.30.565.10">
    <property type="entry name" value="Histidine kinase-like ATPase, C-terminal domain"/>
    <property type="match status" value="1"/>
</dbReference>
<gene>
    <name evidence="9" type="ORF">DSM106972_073750</name>
</gene>
<keyword evidence="4" id="KW-0597">Phosphoprotein</keyword>
<evidence type="ECO:0000313" key="10">
    <source>
        <dbReference type="Proteomes" id="UP000271624"/>
    </source>
</evidence>
<evidence type="ECO:0000256" key="2">
    <source>
        <dbReference type="ARBA" id="ARBA00006402"/>
    </source>
</evidence>
<dbReference type="PANTHER" id="PTHR43065:SF48">
    <property type="entry name" value="HISTIDINE KINASE"/>
    <property type="match status" value="1"/>
</dbReference>
<dbReference type="EMBL" id="RSCL01000023">
    <property type="protein sequence ID" value="RUT00604.1"/>
    <property type="molecule type" value="Genomic_DNA"/>
</dbReference>
<dbReference type="InterPro" id="IPR013515">
    <property type="entry name" value="Phytochrome_cen-reg"/>
</dbReference>
<reference evidence="9" key="2">
    <citation type="journal article" date="2019" name="Genome Biol. Evol.">
        <title>Day and night: Metabolic profiles and evolutionary relationships of six axenic non-marine cyanobacteria.</title>
        <authorList>
            <person name="Will S.E."/>
            <person name="Henke P."/>
            <person name="Boedeker C."/>
            <person name="Huang S."/>
            <person name="Brinkmann H."/>
            <person name="Rohde M."/>
            <person name="Jarek M."/>
            <person name="Friedl T."/>
            <person name="Seufert S."/>
            <person name="Schumacher M."/>
            <person name="Overmann J."/>
            <person name="Neumann-Schaal M."/>
            <person name="Petersen J."/>
        </authorList>
    </citation>
    <scope>NUCLEOTIDE SEQUENCE [LARGE SCALE GENOMIC DNA]</scope>
    <source>
        <strain evidence="9">PCC 7102</strain>
    </source>
</reference>
<dbReference type="InterPro" id="IPR036097">
    <property type="entry name" value="HisK_dim/P_sf"/>
</dbReference>
<dbReference type="InterPro" id="IPR029016">
    <property type="entry name" value="GAF-like_dom_sf"/>
</dbReference>
<dbReference type="Gene3D" id="1.10.287.130">
    <property type="match status" value="1"/>
</dbReference>
<name>A0A3S1AX25_9CYAN</name>
<keyword evidence="6" id="KW-0902">Two-component regulatory system</keyword>
<accession>A0A3S1AX25</accession>
<dbReference type="InterPro" id="IPR003018">
    <property type="entry name" value="GAF"/>
</dbReference>
<dbReference type="OrthoDB" id="474548at2"/>
<dbReference type="PROSITE" id="PS50109">
    <property type="entry name" value="HIS_KIN"/>
    <property type="match status" value="1"/>
</dbReference>
<dbReference type="Gene3D" id="3.30.450.40">
    <property type="match status" value="2"/>
</dbReference>
<dbReference type="InterPro" id="IPR005467">
    <property type="entry name" value="His_kinase_dom"/>
</dbReference>
<dbReference type="GO" id="GO:0000155">
    <property type="term" value="F:phosphorelay sensor kinase activity"/>
    <property type="evidence" value="ECO:0007669"/>
    <property type="project" value="InterPro"/>
</dbReference>
<dbReference type="PANTHER" id="PTHR43065">
    <property type="entry name" value="SENSOR HISTIDINE KINASE"/>
    <property type="match status" value="1"/>
</dbReference>
<evidence type="ECO:0000256" key="3">
    <source>
        <dbReference type="ARBA" id="ARBA00012438"/>
    </source>
</evidence>
<dbReference type="Proteomes" id="UP000271624">
    <property type="component" value="Unassembled WGS sequence"/>
</dbReference>
<dbReference type="InterPro" id="IPR003661">
    <property type="entry name" value="HisK_dim/P_dom"/>
</dbReference>
<organism evidence="9 10">
    <name type="scientific">Dulcicalothrix desertica PCC 7102</name>
    <dbReference type="NCBI Taxonomy" id="232991"/>
    <lineage>
        <taxon>Bacteria</taxon>
        <taxon>Bacillati</taxon>
        <taxon>Cyanobacteriota</taxon>
        <taxon>Cyanophyceae</taxon>
        <taxon>Nostocales</taxon>
        <taxon>Calotrichaceae</taxon>
        <taxon>Dulcicalothrix</taxon>
    </lineage>
</organism>
<feature type="domain" description="Histidine kinase" evidence="8">
    <location>
        <begin position="493"/>
        <end position="741"/>
    </location>
</feature>
<feature type="domain" description="Phytochrome chromophore attachment site" evidence="7">
    <location>
        <begin position="28"/>
        <end position="201"/>
    </location>
</feature>
<dbReference type="SMART" id="SM00387">
    <property type="entry name" value="HATPase_c"/>
    <property type="match status" value="1"/>
</dbReference>
<dbReference type="InterPro" id="IPR004358">
    <property type="entry name" value="Sig_transdc_His_kin-like_C"/>
</dbReference>
<dbReference type="PROSITE" id="PS50046">
    <property type="entry name" value="PHYTOCHROME_2"/>
    <property type="match status" value="1"/>
</dbReference>